<reference evidence="11" key="1">
    <citation type="submission" date="2022-01" db="EMBL/GenBank/DDBJ databases">
        <authorList>
            <person name="Braso-Vives M."/>
        </authorList>
    </citation>
    <scope>NUCLEOTIDE SEQUENCE</scope>
</reference>
<name>A0A8J9ZVB3_BRALA</name>
<dbReference type="GO" id="GO:0003828">
    <property type="term" value="F:alpha-N-acetylneuraminate alpha-2,8-sialyltransferase activity"/>
    <property type="evidence" value="ECO:0007669"/>
    <property type="project" value="TreeGrafter"/>
</dbReference>
<dbReference type="CDD" id="cd23963">
    <property type="entry name" value="GT29_ST8SIA"/>
    <property type="match status" value="1"/>
</dbReference>
<keyword evidence="7" id="KW-1133">Transmembrane helix</keyword>
<evidence type="ECO:0000256" key="6">
    <source>
        <dbReference type="ARBA" id="ARBA00022968"/>
    </source>
</evidence>
<keyword evidence="9" id="KW-0472">Membrane</keyword>
<keyword evidence="12" id="KW-1185">Reference proteome</keyword>
<gene>
    <name evidence="11" type="primary">ST8SIA1</name>
    <name evidence="11" type="ORF">BLAG_LOCUS18532</name>
</gene>
<evidence type="ECO:0000256" key="3">
    <source>
        <dbReference type="ARBA" id="ARBA00022676"/>
    </source>
</evidence>
<dbReference type="GO" id="GO:0000139">
    <property type="term" value="C:Golgi membrane"/>
    <property type="evidence" value="ECO:0007669"/>
    <property type="project" value="UniProtKB-SubCell"/>
</dbReference>
<dbReference type="PANTHER" id="PTHR11987:SF53">
    <property type="entry name" value="ALPHA-2,8-SIALYLTRANSFERASE 8F-LIKE"/>
    <property type="match status" value="1"/>
</dbReference>
<dbReference type="InterPro" id="IPR001675">
    <property type="entry name" value="Glyco_trans_29"/>
</dbReference>
<keyword evidence="8" id="KW-0333">Golgi apparatus</keyword>
<evidence type="ECO:0000256" key="9">
    <source>
        <dbReference type="ARBA" id="ARBA00023136"/>
    </source>
</evidence>
<dbReference type="Pfam" id="PF00777">
    <property type="entry name" value="Glyco_transf_29"/>
    <property type="match status" value="1"/>
</dbReference>
<evidence type="ECO:0000256" key="8">
    <source>
        <dbReference type="ARBA" id="ARBA00023034"/>
    </source>
</evidence>
<dbReference type="GO" id="GO:0009311">
    <property type="term" value="P:oligosaccharide metabolic process"/>
    <property type="evidence" value="ECO:0007669"/>
    <property type="project" value="TreeGrafter"/>
</dbReference>
<dbReference type="PANTHER" id="PTHR11987">
    <property type="entry name" value="ALPHA-2,8-SIALYLTRANSFERASE"/>
    <property type="match status" value="1"/>
</dbReference>
<dbReference type="Gene3D" id="3.90.1480.20">
    <property type="entry name" value="Glycosyl transferase family 29"/>
    <property type="match status" value="1"/>
</dbReference>
<keyword evidence="6" id="KW-0735">Signal-anchor</keyword>
<dbReference type="OrthoDB" id="10264956at2759"/>
<evidence type="ECO:0000256" key="2">
    <source>
        <dbReference type="ARBA" id="ARBA00006003"/>
    </source>
</evidence>
<dbReference type="GO" id="GO:0006491">
    <property type="term" value="P:N-glycan processing"/>
    <property type="evidence" value="ECO:0007669"/>
    <property type="project" value="TreeGrafter"/>
</dbReference>
<evidence type="ECO:0000313" key="11">
    <source>
        <dbReference type="EMBL" id="CAH1264035.1"/>
    </source>
</evidence>
<dbReference type="AlphaFoldDB" id="A0A8J9ZVB3"/>
<keyword evidence="3" id="KW-0328">Glycosyltransferase</keyword>
<keyword evidence="4" id="KW-0808">Transferase</keyword>
<accession>A0A8J9ZVB3</accession>
<proteinExistence type="inferred from homology"/>
<dbReference type="InterPro" id="IPR038578">
    <property type="entry name" value="GT29-like_sf"/>
</dbReference>
<evidence type="ECO:0000256" key="5">
    <source>
        <dbReference type="ARBA" id="ARBA00022692"/>
    </source>
</evidence>
<evidence type="ECO:0000313" key="12">
    <source>
        <dbReference type="Proteomes" id="UP000838412"/>
    </source>
</evidence>
<evidence type="ECO:0000256" key="4">
    <source>
        <dbReference type="ARBA" id="ARBA00022679"/>
    </source>
</evidence>
<dbReference type="Proteomes" id="UP000838412">
    <property type="component" value="Chromosome 4"/>
</dbReference>
<dbReference type="InterPro" id="IPR050943">
    <property type="entry name" value="Glycosyltr_29_Sialyltrsf"/>
</dbReference>
<protein>
    <submittedName>
        <fullName evidence="11">ST8SIA1 protein</fullName>
    </submittedName>
</protein>
<evidence type="ECO:0000256" key="1">
    <source>
        <dbReference type="ARBA" id="ARBA00004323"/>
    </source>
</evidence>
<comment type="subcellular location">
    <subcellularLocation>
        <location evidence="1">Golgi apparatus membrane</location>
        <topology evidence="1">Single-pass type II membrane protein</topology>
    </subcellularLocation>
</comment>
<keyword evidence="10" id="KW-0325">Glycoprotein</keyword>
<evidence type="ECO:0000256" key="7">
    <source>
        <dbReference type="ARBA" id="ARBA00022989"/>
    </source>
</evidence>
<evidence type="ECO:0000256" key="10">
    <source>
        <dbReference type="ARBA" id="ARBA00023180"/>
    </source>
</evidence>
<sequence length="242" mass="27640">MPRMEENPFNARRFNTCSIVGNGGILKGNGCGKEIDASEFVFRCNLAPMDSAYRKDIGEKTSLVTMNPSMLAYRYHAFAKGSRWFEKSKKDRKAFIEDLSVYGDSFIWIGAFFTRTYELVFKTQDVLLEGKAKQKVVIAHPDFVRSVHSFWKENGLKAGRASTGIILVSAASQMCEEVHLYGFWPFHSDRKSRRLTEHYYDNALSTKYHSIPDEFKQLQHLHNTGVLRLTTTACQSEINADN</sequence>
<comment type="similarity">
    <text evidence="2">Belongs to the glycosyltransferase 29 family.</text>
</comment>
<keyword evidence="5" id="KW-0812">Transmembrane</keyword>
<dbReference type="EMBL" id="OV696689">
    <property type="protein sequence ID" value="CAH1264035.1"/>
    <property type="molecule type" value="Genomic_DNA"/>
</dbReference>
<organism evidence="11 12">
    <name type="scientific">Branchiostoma lanceolatum</name>
    <name type="common">Common lancelet</name>
    <name type="synonym">Amphioxus lanceolatum</name>
    <dbReference type="NCBI Taxonomy" id="7740"/>
    <lineage>
        <taxon>Eukaryota</taxon>
        <taxon>Metazoa</taxon>
        <taxon>Chordata</taxon>
        <taxon>Cephalochordata</taxon>
        <taxon>Leptocardii</taxon>
        <taxon>Amphioxiformes</taxon>
        <taxon>Branchiostomatidae</taxon>
        <taxon>Branchiostoma</taxon>
    </lineage>
</organism>